<feature type="compositionally biased region" description="Low complexity" evidence="1">
    <location>
        <begin position="167"/>
        <end position="178"/>
    </location>
</feature>
<name>A0A9P4I9L7_9PEZI</name>
<feature type="domain" description="Transcription elongation factor Eaf N-terminal" evidence="2">
    <location>
        <begin position="63"/>
        <end position="142"/>
    </location>
</feature>
<reference evidence="3" key="1">
    <citation type="journal article" date="2020" name="Stud. Mycol.">
        <title>101 Dothideomycetes genomes: a test case for predicting lifestyles and emergence of pathogens.</title>
        <authorList>
            <person name="Haridas S."/>
            <person name="Albert R."/>
            <person name="Binder M."/>
            <person name="Bloem J."/>
            <person name="Labutti K."/>
            <person name="Salamov A."/>
            <person name="Andreopoulos B."/>
            <person name="Baker S."/>
            <person name="Barry K."/>
            <person name="Bills G."/>
            <person name="Bluhm B."/>
            <person name="Cannon C."/>
            <person name="Castanera R."/>
            <person name="Culley D."/>
            <person name="Daum C."/>
            <person name="Ezra D."/>
            <person name="Gonzalez J."/>
            <person name="Henrissat B."/>
            <person name="Kuo A."/>
            <person name="Liang C."/>
            <person name="Lipzen A."/>
            <person name="Lutzoni F."/>
            <person name="Magnuson J."/>
            <person name="Mondo S."/>
            <person name="Nolan M."/>
            <person name="Ohm R."/>
            <person name="Pangilinan J."/>
            <person name="Park H.-J."/>
            <person name="Ramirez L."/>
            <person name="Alfaro M."/>
            <person name="Sun H."/>
            <person name="Tritt A."/>
            <person name="Yoshinaga Y."/>
            <person name="Zwiers L.-H."/>
            <person name="Turgeon B."/>
            <person name="Goodwin S."/>
            <person name="Spatafora J."/>
            <person name="Crous P."/>
            <person name="Grigoriev I."/>
        </authorList>
    </citation>
    <scope>NUCLEOTIDE SEQUENCE</scope>
    <source>
        <strain evidence="3">CBS 133067</strain>
    </source>
</reference>
<dbReference type="InterPro" id="IPR019194">
    <property type="entry name" value="Tscrpt_elong_fac_Eaf_N"/>
</dbReference>
<feature type="region of interest" description="Disordered" evidence="1">
    <location>
        <begin position="157"/>
        <end position="525"/>
    </location>
</feature>
<feature type="compositionally biased region" description="Acidic residues" evidence="1">
    <location>
        <begin position="419"/>
        <end position="445"/>
    </location>
</feature>
<feature type="compositionally biased region" description="Basic and acidic residues" evidence="1">
    <location>
        <begin position="15"/>
        <end position="26"/>
    </location>
</feature>
<feature type="compositionally biased region" description="Acidic residues" evidence="1">
    <location>
        <begin position="476"/>
        <end position="494"/>
    </location>
</feature>
<feature type="compositionally biased region" description="Pro residues" evidence="1">
    <location>
        <begin position="326"/>
        <end position="336"/>
    </location>
</feature>
<dbReference type="Pfam" id="PF09816">
    <property type="entry name" value="EAF"/>
    <property type="match status" value="1"/>
</dbReference>
<evidence type="ECO:0000256" key="1">
    <source>
        <dbReference type="SAM" id="MobiDB-lite"/>
    </source>
</evidence>
<feature type="compositionally biased region" description="Polar residues" evidence="1">
    <location>
        <begin position="1"/>
        <end position="11"/>
    </location>
</feature>
<dbReference type="AlphaFoldDB" id="A0A9P4I9L7"/>
<keyword evidence="4" id="KW-1185">Reference proteome</keyword>
<feature type="compositionally biased region" description="Polar residues" evidence="1">
    <location>
        <begin position="259"/>
        <end position="272"/>
    </location>
</feature>
<proteinExistence type="predicted"/>
<feature type="compositionally biased region" description="Polar residues" evidence="1">
    <location>
        <begin position="229"/>
        <end position="249"/>
    </location>
</feature>
<evidence type="ECO:0000259" key="2">
    <source>
        <dbReference type="Pfam" id="PF09816"/>
    </source>
</evidence>
<accession>A0A9P4I9L7</accession>
<dbReference type="OrthoDB" id="125903at2759"/>
<feature type="region of interest" description="Disordered" evidence="1">
    <location>
        <begin position="1"/>
        <end position="42"/>
    </location>
</feature>
<protein>
    <recommendedName>
        <fullName evidence="2">Transcription elongation factor Eaf N-terminal domain-containing protein</fullName>
    </recommendedName>
</protein>
<dbReference type="Proteomes" id="UP000799772">
    <property type="component" value="Unassembled WGS sequence"/>
</dbReference>
<evidence type="ECO:0000313" key="3">
    <source>
        <dbReference type="EMBL" id="KAF2095677.1"/>
    </source>
</evidence>
<organism evidence="3 4">
    <name type="scientific">Rhizodiscina lignyota</name>
    <dbReference type="NCBI Taxonomy" id="1504668"/>
    <lineage>
        <taxon>Eukaryota</taxon>
        <taxon>Fungi</taxon>
        <taxon>Dikarya</taxon>
        <taxon>Ascomycota</taxon>
        <taxon>Pezizomycotina</taxon>
        <taxon>Dothideomycetes</taxon>
        <taxon>Pleosporomycetidae</taxon>
        <taxon>Aulographales</taxon>
        <taxon>Rhizodiscinaceae</taxon>
        <taxon>Rhizodiscina</taxon>
    </lineage>
</organism>
<evidence type="ECO:0000313" key="4">
    <source>
        <dbReference type="Proteomes" id="UP000799772"/>
    </source>
</evidence>
<comment type="caution">
    <text evidence="3">The sequence shown here is derived from an EMBL/GenBank/DDBJ whole genome shotgun (WGS) entry which is preliminary data.</text>
</comment>
<gene>
    <name evidence="3" type="ORF">NA57DRAFT_79390</name>
</gene>
<feature type="compositionally biased region" description="Polar residues" evidence="1">
    <location>
        <begin position="202"/>
        <end position="216"/>
    </location>
</feature>
<sequence>MASPAVTSSSARPLDPLKHSKYRLEPGDGLLSKPRDKGTFSSIRCATPTSKSTWFVYLLSPDNYKPSQADSALRRSTISPGENDRWNLTLTDSSGDGEAKYSYNGKRKDLKRSYALVFDQKNNICTLQPLASGYTFNIQSTPNEASAAKLAERYPKLKPKEELPLQDTATGADSDAGDLNASADEGNPYDFRHYLRHGHLSRSASPERSAANTPRSDASRATPRATPLQRPQSGTPSLQAKAQPKSRQPLTRAKKSSPPVGTTLSKPRTANAPSVRLDRRASTRPTDSQPPAKKPKTTPRTAAPTGKSVVKSEYYVNSSSDEDEPPPPPPPPPPAPDANDSGLEIDFGDAAPKSRAALGKNKKGLNLPSGTPGHGPVSLRSAMNSANASPAHRVHTPLLKTKHGDPGDGQIIDFGDTSAQDDEEEEDDDDDRGYDEDDEGDDDVEPMTLGSPAHDTSKATSVHPEEPMPDAPQVPSDEDADGDADDDFEADFEAEMQGLASQEEEEMRAAPAVAQGDESEESEEE</sequence>
<dbReference type="EMBL" id="ML978131">
    <property type="protein sequence ID" value="KAF2095677.1"/>
    <property type="molecule type" value="Genomic_DNA"/>
</dbReference>